<dbReference type="GO" id="GO:0008643">
    <property type="term" value="P:carbohydrate transport"/>
    <property type="evidence" value="ECO:0007669"/>
    <property type="project" value="InterPro"/>
</dbReference>
<organism evidence="3 4">
    <name type="scientific">Gluconobacter oxydans NBRC 3293</name>
    <dbReference type="NCBI Taxonomy" id="1315969"/>
    <lineage>
        <taxon>Bacteria</taxon>
        <taxon>Pseudomonadati</taxon>
        <taxon>Pseudomonadota</taxon>
        <taxon>Alphaproteobacteria</taxon>
        <taxon>Acetobacterales</taxon>
        <taxon>Acetobacteraceae</taxon>
        <taxon>Gluconobacter</taxon>
    </lineage>
</organism>
<comment type="caution">
    <text evidence="3">The sequence shown here is derived from an EMBL/GenBank/DDBJ whole genome shotgun (WGS) entry which is preliminary data.</text>
</comment>
<comment type="similarity">
    <text evidence="1 2">Belongs to the OprB family.</text>
</comment>
<evidence type="ECO:0000256" key="2">
    <source>
        <dbReference type="RuleBase" id="RU363072"/>
    </source>
</evidence>
<keyword evidence="3" id="KW-0472">Membrane</keyword>
<dbReference type="EMBL" id="BARJ01000010">
    <property type="protein sequence ID" value="GEM17651.1"/>
    <property type="molecule type" value="Genomic_DNA"/>
</dbReference>
<dbReference type="Proteomes" id="UP000484858">
    <property type="component" value="Unassembled WGS sequence"/>
</dbReference>
<proteinExistence type="inferred from homology"/>
<dbReference type="InterPro" id="IPR038673">
    <property type="entry name" value="OprB_sf"/>
</dbReference>
<dbReference type="GO" id="GO:0015288">
    <property type="term" value="F:porin activity"/>
    <property type="evidence" value="ECO:0007669"/>
    <property type="project" value="InterPro"/>
</dbReference>
<keyword evidence="3" id="KW-0812">Transmembrane</keyword>
<gene>
    <name evidence="3" type="ORF">NBRC3293_2148</name>
</gene>
<name>A0A829WY27_GLUOY</name>
<evidence type="ECO:0000313" key="3">
    <source>
        <dbReference type="EMBL" id="GEM17651.1"/>
    </source>
</evidence>
<evidence type="ECO:0000256" key="1">
    <source>
        <dbReference type="ARBA" id="ARBA00008769"/>
    </source>
</evidence>
<reference evidence="3 4" key="1">
    <citation type="submission" date="2013-04" db="EMBL/GenBank/DDBJ databases">
        <title>Gluconobacter oxydans NBRC 3293 whole genome sequence.</title>
        <authorList>
            <person name="Matsutani M."/>
            <person name="Yakushi T."/>
            <person name="Matsushita K."/>
        </authorList>
    </citation>
    <scope>NUCLEOTIDE SEQUENCE [LARGE SCALE GENOMIC DNA]</scope>
    <source>
        <strain evidence="3 4">NBRC 3293</strain>
    </source>
</reference>
<accession>A0A829WY27</accession>
<dbReference type="GO" id="GO:0016020">
    <property type="term" value="C:membrane"/>
    <property type="evidence" value="ECO:0007669"/>
    <property type="project" value="InterPro"/>
</dbReference>
<sequence length="83" mass="9092">MYSYYQMSPAITVGQRLRQLAGMSMGAFVNGPQTHSAILEAYYGVPIRPGLVLQPEFEYMMRPGQTSVIPNATLVGLKVLGNL</sequence>
<dbReference type="InterPro" id="IPR007049">
    <property type="entry name" value="Carb-sel_porin_OprB"/>
</dbReference>
<evidence type="ECO:0000313" key="4">
    <source>
        <dbReference type="Proteomes" id="UP000484858"/>
    </source>
</evidence>
<protein>
    <submittedName>
        <fullName evidence="3">Putative porin B outer transmembrane protein</fullName>
    </submittedName>
</protein>
<dbReference type="Pfam" id="PF04966">
    <property type="entry name" value="OprB"/>
    <property type="match status" value="1"/>
</dbReference>
<dbReference type="AlphaFoldDB" id="A0A829WY27"/>
<dbReference type="Gene3D" id="2.40.160.180">
    <property type="entry name" value="Carbohydrate-selective porin OprB"/>
    <property type="match status" value="1"/>
</dbReference>